<proteinExistence type="predicted"/>
<dbReference type="RefSeq" id="WP_062074916.1">
    <property type="nucleotide sequence ID" value="NZ_BBRC01000004.1"/>
</dbReference>
<evidence type="ECO:0000313" key="1">
    <source>
        <dbReference type="EMBL" id="NYI40086.1"/>
    </source>
</evidence>
<dbReference type="OrthoDB" id="3296462at2"/>
<keyword evidence="2" id="KW-1185">Reference proteome</keyword>
<organism evidence="1 2">
    <name type="scientific">Demequina lutea</name>
    <dbReference type="NCBI Taxonomy" id="431489"/>
    <lineage>
        <taxon>Bacteria</taxon>
        <taxon>Bacillati</taxon>
        <taxon>Actinomycetota</taxon>
        <taxon>Actinomycetes</taxon>
        <taxon>Micrococcales</taxon>
        <taxon>Demequinaceae</taxon>
        <taxon>Demequina</taxon>
    </lineage>
</organism>
<protein>
    <recommendedName>
        <fullName evidence="3">DUF742 domain-containing protein</fullName>
    </recommendedName>
</protein>
<dbReference type="InterPro" id="IPR007995">
    <property type="entry name" value="DUF742"/>
</dbReference>
<dbReference type="EMBL" id="JACBZO010000001">
    <property type="protein sequence ID" value="NYI40086.1"/>
    <property type="molecule type" value="Genomic_DNA"/>
</dbReference>
<comment type="caution">
    <text evidence="1">The sequence shown here is derived from an EMBL/GenBank/DDBJ whole genome shotgun (WGS) entry which is preliminary data.</text>
</comment>
<gene>
    <name evidence="1" type="ORF">BKA03_000205</name>
</gene>
<dbReference type="PANTHER" id="PTHR36221:SF1">
    <property type="entry name" value="DUF742 DOMAIN-CONTAINING PROTEIN"/>
    <property type="match status" value="1"/>
</dbReference>
<dbReference type="Pfam" id="PF05331">
    <property type="entry name" value="DUF742"/>
    <property type="match status" value="1"/>
</dbReference>
<sequence>MTETLDPYKGADDEAYTVRPYAVTGGRVSGASKGLPMEALVQADSAAQNARGLTPEKRKILQLAAGQYQSVAELSAHTRLPLGVVRVLVTDLAEEKYLTIHTSGTADDEATHDANGGLSLSLLESVLDGIAAL</sequence>
<evidence type="ECO:0000313" key="2">
    <source>
        <dbReference type="Proteomes" id="UP000547973"/>
    </source>
</evidence>
<reference evidence="1 2" key="1">
    <citation type="submission" date="2020-07" db="EMBL/GenBank/DDBJ databases">
        <title>Sequencing the genomes of 1000 actinobacteria strains.</title>
        <authorList>
            <person name="Klenk H.-P."/>
        </authorList>
    </citation>
    <scope>NUCLEOTIDE SEQUENCE [LARGE SCALE GENOMIC DNA]</scope>
    <source>
        <strain evidence="1 2">DSM 19970</strain>
    </source>
</reference>
<evidence type="ECO:0008006" key="3">
    <source>
        <dbReference type="Google" id="ProtNLM"/>
    </source>
</evidence>
<dbReference type="PANTHER" id="PTHR36221">
    <property type="entry name" value="DUF742 DOMAIN-CONTAINING PROTEIN"/>
    <property type="match status" value="1"/>
</dbReference>
<name>A0A7Y9Z7K7_9MICO</name>
<dbReference type="Proteomes" id="UP000547973">
    <property type="component" value="Unassembled WGS sequence"/>
</dbReference>
<dbReference type="AlphaFoldDB" id="A0A7Y9Z7K7"/>
<accession>A0A7Y9Z7K7</accession>